<gene>
    <name evidence="1" type="ORF">HKW66_Vig0186420</name>
</gene>
<dbReference type="Proteomes" id="UP000743370">
    <property type="component" value="Unassembled WGS sequence"/>
</dbReference>
<organism evidence="1 2">
    <name type="scientific">Phaseolus angularis</name>
    <name type="common">Azuki bean</name>
    <name type="synonym">Vigna angularis</name>
    <dbReference type="NCBI Taxonomy" id="3914"/>
    <lineage>
        <taxon>Eukaryota</taxon>
        <taxon>Viridiplantae</taxon>
        <taxon>Streptophyta</taxon>
        <taxon>Embryophyta</taxon>
        <taxon>Tracheophyta</taxon>
        <taxon>Spermatophyta</taxon>
        <taxon>Magnoliopsida</taxon>
        <taxon>eudicotyledons</taxon>
        <taxon>Gunneridae</taxon>
        <taxon>Pentapetalae</taxon>
        <taxon>rosids</taxon>
        <taxon>fabids</taxon>
        <taxon>Fabales</taxon>
        <taxon>Fabaceae</taxon>
        <taxon>Papilionoideae</taxon>
        <taxon>50 kb inversion clade</taxon>
        <taxon>NPAAA clade</taxon>
        <taxon>indigoferoid/millettioid clade</taxon>
        <taxon>Phaseoleae</taxon>
        <taxon>Vigna</taxon>
    </lineage>
</organism>
<comment type="caution">
    <text evidence="1">The sequence shown here is derived from an EMBL/GenBank/DDBJ whole genome shotgun (WGS) entry which is preliminary data.</text>
</comment>
<dbReference type="EMBL" id="JABFOF010000003">
    <property type="protein sequence ID" value="KAG2403355.1"/>
    <property type="molecule type" value="Genomic_DNA"/>
</dbReference>
<protein>
    <submittedName>
        <fullName evidence="1">Uncharacterized protein</fullName>
    </submittedName>
</protein>
<evidence type="ECO:0000313" key="2">
    <source>
        <dbReference type="Proteomes" id="UP000743370"/>
    </source>
</evidence>
<dbReference type="AlphaFoldDB" id="A0A8T0L043"/>
<accession>A0A8T0L043</accession>
<proteinExistence type="predicted"/>
<dbReference type="PANTHER" id="PTHR38223">
    <property type="match status" value="1"/>
</dbReference>
<sequence length="105" mass="12031">MAGFQQYNFFPTDLLYPRPQPSVATLEPASAKPTTVVLPMQNAQEQNKKQTQHKKRMVVVPPPTHAHLSKPKHQPLFLNKLSTHAVKPHSWAFFLTEEHQSDAFY</sequence>
<reference evidence="1 2" key="1">
    <citation type="submission" date="2020-05" db="EMBL/GenBank/DDBJ databases">
        <title>Vigna angularis (adzuki bean) Var. LongXiaoDou No. 4 denovo assembly.</title>
        <authorList>
            <person name="Xiang H."/>
        </authorList>
    </citation>
    <scope>NUCLEOTIDE SEQUENCE [LARGE SCALE GENOMIC DNA]</scope>
    <source>
        <tissue evidence="1">Leaf</tissue>
    </source>
</reference>
<name>A0A8T0L043_PHAAN</name>
<evidence type="ECO:0000313" key="1">
    <source>
        <dbReference type="EMBL" id="KAG2403355.1"/>
    </source>
</evidence>
<dbReference type="PANTHER" id="PTHR38223:SF1">
    <property type="match status" value="1"/>
</dbReference>